<protein>
    <submittedName>
        <fullName evidence="2">Histidine kinase</fullName>
    </submittedName>
</protein>
<keyword evidence="1" id="KW-0175">Coiled coil</keyword>
<dbReference type="Proteomes" id="UP000285138">
    <property type="component" value="Unassembled WGS sequence"/>
</dbReference>
<dbReference type="EMBL" id="QZAA01000131">
    <property type="protein sequence ID" value="RQD76120.1"/>
    <property type="molecule type" value="Genomic_DNA"/>
</dbReference>
<evidence type="ECO:0000256" key="1">
    <source>
        <dbReference type="SAM" id="Coils"/>
    </source>
</evidence>
<accession>A0A424YEW6</accession>
<keyword evidence="2" id="KW-0418">Kinase</keyword>
<feature type="coiled-coil region" evidence="1">
    <location>
        <begin position="3"/>
        <end position="50"/>
    </location>
</feature>
<dbReference type="AlphaFoldDB" id="A0A424YEW6"/>
<evidence type="ECO:0000313" key="3">
    <source>
        <dbReference type="Proteomes" id="UP000285138"/>
    </source>
</evidence>
<organism evidence="2 3">
    <name type="scientific">Candidatus Syntrophonatronum acetioxidans</name>
    <dbReference type="NCBI Taxonomy" id="1795816"/>
    <lineage>
        <taxon>Bacteria</taxon>
        <taxon>Bacillati</taxon>
        <taxon>Bacillota</taxon>
        <taxon>Clostridia</taxon>
        <taxon>Eubacteriales</taxon>
        <taxon>Syntrophomonadaceae</taxon>
        <taxon>Candidatus Syntrophonatronum</taxon>
    </lineage>
</organism>
<proteinExistence type="predicted"/>
<comment type="caution">
    <text evidence="2">The sequence shown here is derived from an EMBL/GenBank/DDBJ whole genome shotgun (WGS) entry which is preliminary data.</text>
</comment>
<sequence>MAHPSREEQIEILRKRIEDLKKRFPSHSTKPEMYQKLEEMEEELARLLSSS</sequence>
<gene>
    <name evidence="2" type="ORF">D5R97_05120</name>
</gene>
<dbReference type="GO" id="GO:0016301">
    <property type="term" value="F:kinase activity"/>
    <property type="evidence" value="ECO:0007669"/>
    <property type="project" value="UniProtKB-KW"/>
</dbReference>
<name>A0A424YEW6_9FIRM</name>
<keyword evidence="2" id="KW-0808">Transferase</keyword>
<reference evidence="2 3" key="1">
    <citation type="submission" date="2018-08" db="EMBL/GenBank/DDBJ databases">
        <title>The metabolism and importance of syntrophic acetate oxidation coupled to methane or sulfide production in haloalkaline environments.</title>
        <authorList>
            <person name="Timmers P.H.A."/>
            <person name="Vavourakis C.D."/>
            <person name="Sorokin D.Y."/>
            <person name="Sinninghe Damste J.S."/>
            <person name="Muyzer G."/>
            <person name="Stams A.J.M."/>
            <person name="Plugge C.M."/>
        </authorList>
    </citation>
    <scope>NUCLEOTIDE SEQUENCE [LARGE SCALE GENOMIC DNA]</scope>
    <source>
        <strain evidence="2">MSAO_Bac1</strain>
    </source>
</reference>
<evidence type="ECO:0000313" key="2">
    <source>
        <dbReference type="EMBL" id="RQD76120.1"/>
    </source>
</evidence>